<dbReference type="Gene3D" id="3.40.50.450">
    <property type="match status" value="1"/>
</dbReference>
<evidence type="ECO:0000259" key="2">
    <source>
        <dbReference type="Pfam" id="PF02481"/>
    </source>
</evidence>
<evidence type="ECO:0000313" key="3">
    <source>
        <dbReference type="EMBL" id="MFC0628386.1"/>
    </source>
</evidence>
<dbReference type="RefSeq" id="WP_380054569.1">
    <property type="nucleotide sequence ID" value="NZ_JBHLTC010000039.1"/>
</dbReference>
<dbReference type="Proteomes" id="UP001589890">
    <property type="component" value="Unassembled WGS sequence"/>
</dbReference>
<dbReference type="EMBL" id="JBHLTC010000039">
    <property type="protein sequence ID" value="MFC0628386.1"/>
    <property type="molecule type" value="Genomic_DNA"/>
</dbReference>
<dbReference type="PANTHER" id="PTHR43022:SF1">
    <property type="entry name" value="PROTEIN SMF"/>
    <property type="match status" value="1"/>
</dbReference>
<reference evidence="3 4" key="1">
    <citation type="submission" date="2024-09" db="EMBL/GenBank/DDBJ databases">
        <authorList>
            <person name="Sun Q."/>
            <person name="Mori K."/>
        </authorList>
    </citation>
    <scope>NUCLEOTIDE SEQUENCE [LARGE SCALE GENOMIC DNA]</scope>
    <source>
        <strain evidence="3 4">CGMCC 1.15906</strain>
    </source>
</reference>
<proteinExistence type="inferred from homology"/>
<evidence type="ECO:0000256" key="1">
    <source>
        <dbReference type="ARBA" id="ARBA00006525"/>
    </source>
</evidence>
<dbReference type="NCBIfam" id="TIGR00732">
    <property type="entry name" value="dprA"/>
    <property type="match status" value="1"/>
</dbReference>
<organism evidence="3 4">
    <name type="scientific">Kribbella deserti</name>
    <dbReference type="NCBI Taxonomy" id="1926257"/>
    <lineage>
        <taxon>Bacteria</taxon>
        <taxon>Bacillati</taxon>
        <taxon>Actinomycetota</taxon>
        <taxon>Actinomycetes</taxon>
        <taxon>Propionibacteriales</taxon>
        <taxon>Kribbellaceae</taxon>
        <taxon>Kribbella</taxon>
    </lineage>
</organism>
<name>A0ABV6QWK5_9ACTN</name>
<feature type="domain" description="Smf/DprA SLOG" evidence="2">
    <location>
        <begin position="89"/>
        <end position="309"/>
    </location>
</feature>
<dbReference type="SUPFAM" id="SSF102405">
    <property type="entry name" value="MCP/YpsA-like"/>
    <property type="match status" value="1"/>
</dbReference>
<evidence type="ECO:0000313" key="4">
    <source>
        <dbReference type="Proteomes" id="UP001589890"/>
    </source>
</evidence>
<accession>A0ABV6QWK5</accession>
<protein>
    <submittedName>
        <fullName evidence="3">DNA-processing protein DprA</fullName>
    </submittedName>
</protein>
<dbReference type="PANTHER" id="PTHR43022">
    <property type="entry name" value="PROTEIN SMF"/>
    <property type="match status" value="1"/>
</dbReference>
<comment type="similarity">
    <text evidence="1">Belongs to the DprA/Smf family.</text>
</comment>
<comment type="caution">
    <text evidence="3">The sequence shown here is derived from an EMBL/GenBank/DDBJ whole genome shotgun (WGS) entry which is preliminary data.</text>
</comment>
<keyword evidence="4" id="KW-1185">Reference proteome</keyword>
<dbReference type="InterPro" id="IPR003488">
    <property type="entry name" value="DprA"/>
</dbReference>
<sequence>MTATASDTTDTAAATDEGREAERIARAGLSRVIEPGDPAALATFDGMGPVEIWHRLQSGGPDVERWSARVAEARPEDELRHALKAHYRFVIPGDDEWPDQIEVLADAGQLSRRGGVPFGLWVRGSADLRKLLEQSIAVVGARACTPYGEHVAGELSAGLADKGMTVVSGGAYGIDAAAHRGTLAASGTTIAVLACGVNVSYPKGNHALFDRILEKGLIVSELPPGCSPTRLRFLARNRLIASLSLGTVITEAAVRSGALNTAGWAEQCGRPVLAVPGPITSAKSEGSHLLVRERNALLVTSASDILEAVAPYGSHLAEPRRGPQRPSDGLTPDELRVLDAVPVVVPATLTSISRTAGLEPQVVKIALTHLATANLVEPLADRWRLSKSHRTNQ</sequence>
<dbReference type="InterPro" id="IPR057666">
    <property type="entry name" value="DrpA_SLOG"/>
</dbReference>
<gene>
    <name evidence="3" type="primary">dprA</name>
    <name evidence="3" type="ORF">ACFFGN_30225</name>
</gene>
<dbReference type="Pfam" id="PF02481">
    <property type="entry name" value="DNA_processg_A"/>
    <property type="match status" value="1"/>
</dbReference>